<dbReference type="EMBL" id="LBMM01009126">
    <property type="protein sequence ID" value="KMQ88371.1"/>
    <property type="molecule type" value="Genomic_DNA"/>
</dbReference>
<gene>
    <name evidence="2" type="ORF">RF55_12161</name>
</gene>
<evidence type="ECO:0000256" key="1">
    <source>
        <dbReference type="SAM" id="MobiDB-lite"/>
    </source>
</evidence>
<feature type="region of interest" description="Disordered" evidence="1">
    <location>
        <begin position="25"/>
        <end position="46"/>
    </location>
</feature>
<keyword evidence="3" id="KW-1185">Reference proteome</keyword>
<reference evidence="2 3" key="1">
    <citation type="submission" date="2015-04" db="EMBL/GenBank/DDBJ databases">
        <title>Lasius niger genome sequencing.</title>
        <authorList>
            <person name="Konorov E.A."/>
            <person name="Nikitin M.A."/>
            <person name="Kirill M.V."/>
            <person name="Chang P."/>
        </authorList>
    </citation>
    <scope>NUCLEOTIDE SEQUENCE [LARGE SCALE GENOMIC DNA]</scope>
    <source>
        <tissue evidence="2">Whole</tissue>
    </source>
</reference>
<dbReference type="AlphaFoldDB" id="A0A0J7KDU6"/>
<name>A0A0J7KDU6_LASNI</name>
<feature type="non-terminal residue" evidence="2">
    <location>
        <position position="46"/>
    </location>
</feature>
<comment type="caution">
    <text evidence="2">The sequence shown here is derived from an EMBL/GenBank/DDBJ whole genome shotgun (WGS) entry which is preliminary data.</text>
</comment>
<evidence type="ECO:0000313" key="3">
    <source>
        <dbReference type="Proteomes" id="UP000036403"/>
    </source>
</evidence>
<protein>
    <submittedName>
        <fullName evidence="2">Uncharacterized protein</fullName>
    </submittedName>
</protein>
<evidence type="ECO:0000313" key="2">
    <source>
        <dbReference type="EMBL" id="KMQ88371.1"/>
    </source>
</evidence>
<dbReference type="PaxDb" id="67767-A0A0J7KDU6"/>
<sequence>MEEAAGMQEMRRFCEKRRLSFKIWDKSEQRKKEGDVGDGGDGQRRG</sequence>
<organism evidence="2 3">
    <name type="scientific">Lasius niger</name>
    <name type="common">Black garden ant</name>
    <dbReference type="NCBI Taxonomy" id="67767"/>
    <lineage>
        <taxon>Eukaryota</taxon>
        <taxon>Metazoa</taxon>
        <taxon>Ecdysozoa</taxon>
        <taxon>Arthropoda</taxon>
        <taxon>Hexapoda</taxon>
        <taxon>Insecta</taxon>
        <taxon>Pterygota</taxon>
        <taxon>Neoptera</taxon>
        <taxon>Endopterygota</taxon>
        <taxon>Hymenoptera</taxon>
        <taxon>Apocrita</taxon>
        <taxon>Aculeata</taxon>
        <taxon>Formicoidea</taxon>
        <taxon>Formicidae</taxon>
        <taxon>Formicinae</taxon>
        <taxon>Lasius</taxon>
        <taxon>Lasius</taxon>
    </lineage>
</organism>
<accession>A0A0J7KDU6</accession>
<proteinExistence type="predicted"/>
<dbReference type="Proteomes" id="UP000036403">
    <property type="component" value="Unassembled WGS sequence"/>
</dbReference>